<sequence length="75" mass="8298">MKISDFTCRNCQSVYEVAESFSAKGSPGQAECSVCGELLESWQTPKLKAYRLVLSPEHKYRHIPAPPSPTRSVVA</sequence>
<proteinExistence type="predicted"/>
<dbReference type="EMBL" id="LT670818">
    <property type="protein sequence ID" value="SHG52468.1"/>
    <property type="molecule type" value="Genomic_DNA"/>
</dbReference>
<protein>
    <submittedName>
        <fullName evidence="1">Uncharacterized protein</fullName>
    </submittedName>
</protein>
<gene>
    <name evidence="1" type="ORF">SAMN05444169_2878</name>
</gene>
<dbReference type="AlphaFoldDB" id="A0A1M5KIC6"/>
<name>A0A1M5KIC6_9BRAD</name>
<evidence type="ECO:0000313" key="1">
    <source>
        <dbReference type="EMBL" id="SHG52468.1"/>
    </source>
</evidence>
<reference evidence="1 2" key="1">
    <citation type="submission" date="2016-11" db="EMBL/GenBank/DDBJ databases">
        <authorList>
            <person name="Jaros S."/>
            <person name="Januszkiewicz K."/>
            <person name="Wedrychowicz H."/>
        </authorList>
    </citation>
    <scope>NUCLEOTIDE SEQUENCE [LARGE SCALE GENOMIC DNA]</scope>
    <source>
        <strain evidence="1 2">GAS242</strain>
    </source>
</reference>
<organism evidence="1 2">
    <name type="scientific">Bradyrhizobium erythrophlei</name>
    <dbReference type="NCBI Taxonomy" id="1437360"/>
    <lineage>
        <taxon>Bacteria</taxon>
        <taxon>Pseudomonadati</taxon>
        <taxon>Pseudomonadota</taxon>
        <taxon>Alphaproteobacteria</taxon>
        <taxon>Hyphomicrobiales</taxon>
        <taxon>Nitrobacteraceae</taxon>
        <taxon>Bradyrhizobium</taxon>
    </lineage>
</organism>
<accession>A0A1M5KIC6</accession>
<evidence type="ECO:0000313" key="2">
    <source>
        <dbReference type="Proteomes" id="UP000190675"/>
    </source>
</evidence>
<dbReference type="Proteomes" id="UP000190675">
    <property type="component" value="Chromosome I"/>
</dbReference>